<evidence type="ECO:0008006" key="3">
    <source>
        <dbReference type="Google" id="ProtNLM"/>
    </source>
</evidence>
<sequence length="369" mass="40688">MASGSYRQTASLTSGVSPGSRGRMELPGGTGHGERPNDLARLLKRMTEESAMPEYAAQSDACSRGILRGLLPFIFLMVMCLSARAQEGKDNATALGTLELYPNFETVSVYAHFGGDANKNNTTELLFRKAGAKEWRKGHPLDRLPGGRWVGTIFWLSPNTAYEVRVRFKDPDGVSPEELSRPVKTRDDRWPKGGGKTYYVSAEKANTGGRGSKAAPFRTIGRGVGALSPGDTLIVQKGIYREHVTVQKTGRPGMYIRIKGEKGAILDSRDPSYDVLDQKDKWAKAGDGIFTTKLSGDPTYVAVEQRRLYGFDSLDELKTLTNRRRKAVVKTIGGYWYDRRTRTLHVKQIPPGDPGAKRMQIGTLSHAFT</sequence>
<evidence type="ECO:0000313" key="2">
    <source>
        <dbReference type="EMBL" id="KKL23796.1"/>
    </source>
</evidence>
<organism evidence="2">
    <name type="scientific">marine sediment metagenome</name>
    <dbReference type="NCBI Taxonomy" id="412755"/>
    <lineage>
        <taxon>unclassified sequences</taxon>
        <taxon>metagenomes</taxon>
        <taxon>ecological metagenomes</taxon>
    </lineage>
</organism>
<feature type="compositionally biased region" description="Basic and acidic residues" evidence="1">
    <location>
        <begin position="173"/>
        <end position="191"/>
    </location>
</feature>
<evidence type="ECO:0000256" key="1">
    <source>
        <dbReference type="SAM" id="MobiDB-lite"/>
    </source>
</evidence>
<name>A0A0F9E1L9_9ZZZZ</name>
<dbReference type="InterPro" id="IPR012334">
    <property type="entry name" value="Pectin_lyas_fold"/>
</dbReference>
<dbReference type="EMBL" id="LAZR01036841">
    <property type="protein sequence ID" value="KKL23796.1"/>
    <property type="molecule type" value="Genomic_DNA"/>
</dbReference>
<comment type="caution">
    <text evidence="2">The sequence shown here is derived from an EMBL/GenBank/DDBJ whole genome shotgun (WGS) entry which is preliminary data.</text>
</comment>
<dbReference type="SUPFAM" id="SSF51126">
    <property type="entry name" value="Pectin lyase-like"/>
    <property type="match status" value="1"/>
</dbReference>
<protein>
    <recommendedName>
        <fullName evidence="3">DUF1565 domain-containing protein</fullName>
    </recommendedName>
</protein>
<accession>A0A0F9E1L9</accession>
<dbReference type="Gene3D" id="2.160.20.10">
    <property type="entry name" value="Single-stranded right-handed beta-helix, Pectin lyase-like"/>
    <property type="match status" value="1"/>
</dbReference>
<feature type="region of interest" description="Disordered" evidence="1">
    <location>
        <begin position="1"/>
        <end position="37"/>
    </location>
</feature>
<dbReference type="AlphaFoldDB" id="A0A0F9E1L9"/>
<feature type="non-terminal residue" evidence="2">
    <location>
        <position position="369"/>
    </location>
</feature>
<dbReference type="InterPro" id="IPR011050">
    <property type="entry name" value="Pectin_lyase_fold/virulence"/>
</dbReference>
<gene>
    <name evidence="2" type="ORF">LCGC14_2421810</name>
</gene>
<proteinExistence type="predicted"/>
<feature type="region of interest" description="Disordered" evidence="1">
    <location>
        <begin position="173"/>
        <end position="192"/>
    </location>
</feature>
<reference evidence="2" key="1">
    <citation type="journal article" date="2015" name="Nature">
        <title>Complex archaea that bridge the gap between prokaryotes and eukaryotes.</title>
        <authorList>
            <person name="Spang A."/>
            <person name="Saw J.H."/>
            <person name="Jorgensen S.L."/>
            <person name="Zaremba-Niedzwiedzka K."/>
            <person name="Martijn J."/>
            <person name="Lind A.E."/>
            <person name="van Eijk R."/>
            <person name="Schleper C."/>
            <person name="Guy L."/>
            <person name="Ettema T.J."/>
        </authorList>
    </citation>
    <scope>NUCLEOTIDE SEQUENCE</scope>
</reference>
<feature type="compositionally biased region" description="Polar residues" evidence="1">
    <location>
        <begin position="1"/>
        <end position="17"/>
    </location>
</feature>